<evidence type="ECO:0000313" key="8">
    <source>
        <dbReference type="EMBL" id="MEN2745343.1"/>
    </source>
</evidence>
<dbReference type="RefSeq" id="WP_345885693.1">
    <property type="nucleotide sequence ID" value="NZ_JBDFRB010000011.1"/>
</dbReference>
<evidence type="ECO:0000313" key="9">
    <source>
        <dbReference type="Proteomes" id="UP001422074"/>
    </source>
</evidence>
<dbReference type="PANTHER" id="PTHR42852">
    <property type="entry name" value="THIOL:DISULFIDE INTERCHANGE PROTEIN DSBE"/>
    <property type="match status" value="1"/>
</dbReference>
<keyword evidence="3" id="KW-0735">Signal-anchor</keyword>
<dbReference type="PANTHER" id="PTHR42852:SF6">
    <property type="entry name" value="THIOL:DISULFIDE INTERCHANGE PROTEIN DSBE"/>
    <property type="match status" value="1"/>
</dbReference>
<reference evidence="8 9" key="1">
    <citation type="submission" date="2024-05" db="EMBL/GenBank/DDBJ databases">
        <title>Sinomonas sp. nov., isolated from a waste landfill.</title>
        <authorList>
            <person name="Zhao Y."/>
        </authorList>
    </citation>
    <scope>NUCLEOTIDE SEQUENCE [LARGE SCALE GENOMIC DNA]</scope>
    <source>
        <strain evidence="8 9">CCTCC AB2014300</strain>
    </source>
</reference>
<dbReference type="PROSITE" id="PS51318">
    <property type="entry name" value="TAT"/>
    <property type="match status" value="1"/>
</dbReference>
<accession>A0ABU9X1L1</accession>
<dbReference type="InterPro" id="IPR013766">
    <property type="entry name" value="Thioredoxin_domain"/>
</dbReference>
<feature type="domain" description="Thioredoxin" evidence="7">
    <location>
        <begin position="61"/>
        <end position="205"/>
    </location>
</feature>
<dbReference type="InterPro" id="IPR006311">
    <property type="entry name" value="TAT_signal"/>
</dbReference>
<dbReference type="CDD" id="cd02966">
    <property type="entry name" value="TlpA_like_family"/>
    <property type="match status" value="1"/>
</dbReference>
<keyword evidence="4" id="KW-1015">Disulfide bond</keyword>
<dbReference type="SUPFAM" id="SSF52833">
    <property type="entry name" value="Thioredoxin-like"/>
    <property type="match status" value="1"/>
</dbReference>
<evidence type="ECO:0000256" key="5">
    <source>
        <dbReference type="ARBA" id="ARBA00023284"/>
    </source>
</evidence>
<dbReference type="Proteomes" id="UP001422074">
    <property type="component" value="Unassembled WGS sequence"/>
</dbReference>
<dbReference type="InterPro" id="IPR000866">
    <property type="entry name" value="AhpC/TSA"/>
</dbReference>
<evidence type="ECO:0000256" key="3">
    <source>
        <dbReference type="ARBA" id="ARBA00022968"/>
    </source>
</evidence>
<evidence type="ECO:0000256" key="4">
    <source>
        <dbReference type="ARBA" id="ARBA00023157"/>
    </source>
</evidence>
<dbReference type="EMBL" id="JBDFRB010000011">
    <property type="protein sequence ID" value="MEN2745343.1"/>
    <property type="molecule type" value="Genomic_DNA"/>
</dbReference>
<evidence type="ECO:0000256" key="6">
    <source>
        <dbReference type="SAM" id="SignalP"/>
    </source>
</evidence>
<dbReference type="PROSITE" id="PS51352">
    <property type="entry name" value="THIOREDOXIN_2"/>
    <property type="match status" value="1"/>
</dbReference>
<name>A0ABU9X1L1_9MICC</name>
<gene>
    <name evidence="8" type="ORF">ABCQ75_12475</name>
</gene>
<feature type="signal peptide" evidence="6">
    <location>
        <begin position="1"/>
        <end position="34"/>
    </location>
</feature>
<keyword evidence="2" id="KW-0201">Cytochrome c-type biogenesis</keyword>
<dbReference type="InterPro" id="IPR050553">
    <property type="entry name" value="Thioredoxin_ResA/DsbE_sf"/>
</dbReference>
<feature type="chain" id="PRO_5046553149" evidence="6">
    <location>
        <begin position="35"/>
        <end position="206"/>
    </location>
</feature>
<keyword evidence="6" id="KW-0732">Signal</keyword>
<dbReference type="InterPro" id="IPR036249">
    <property type="entry name" value="Thioredoxin-like_sf"/>
</dbReference>
<evidence type="ECO:0000256" key="1">
    <source>
        <dbReference type="ARBA" id="ARBA00004196"/>
    </source>
</evidence>
<dbReference type="Gene3D" id="3.40.30.10">
    <property type="entry name" value="Glutaredoxin"/>
    <property type="match status" value="1"/>
</dbReference>
<comment type="subcellular location">
    <subcellularLocation>
        <location evidence="1">Cell envelope</location>
    </subcellularLocation>
</comment>
<comment type="caution">
    <text evidence="8">The sequence shown here is derived from an EMBL/GenBank/DDBJ whole genome shotgun (WGS) entry which is preliminary data.</text>
</comment>
<proteinExistence type="predicted"/>
<protein>
    <submittedName>
        <fullName evidence="8">TlpA disulfide reductase family protein</fullName>
    </submittedName>
</protein>
<keyword evidence="9" id="KW-1185">Reference proteome</keyword>
<organism evidence="8 9">
    <name type="scientific">Sinomonas halotolerans</name>
    <dbReference type="NCBI Taxonomy" id="1644133"/>
    <lineage>
        <taxon>Bacteria</taxon>
        <taxon>Bacillati</taxon>
        <taxon>Actinomycetota</taxon>
        <taxon>Actinomycetes</taxon>
        <taxon>Micrococcales</taxon>
        <taxon>Micrococcaceae</taxon>
        <taxon>Sinomonas</taxon>
    </lineage>
</organism>
<evidence type="ECO:0000256" key="2">
    <source>
        <dbReference type="ARBA" id="ARBA00022748"/>
    </source>
</evidence>
<sequence>MTNPLTPQPTRRRLLSAASALAAAGLSAVLAGCAADDPLAAQARAGDNKNYVAGDGSVTEYAAGTRKAPVAFTGTLYDGTKVSSADFAGKVTVLNFWFAACAPCRIEAPDLEALHAEFAPKGVQFYGVNLRDEKGTAEAFESTFGVGYPSFNDKDGQVLLAVSGMVPPGAVPTTLVLDKEGRVAARVLGQLDRSTLKALLVTAVAE</sequence>
<evidence type="ECO:0000259" key="7">
    <source>
        <dbReference type="PROSITE" id="PS51352"/>
    </source>
</evidence>
<keyword evidence="3" id="KW-0812">Transmembrane</keyword>
<dbReference type="Pfam" id="PF00578">
    <property type="entry name" value="AhpC-TSA"/>
    <property type="match status" value="1"/>
</dbReference>
<keyword evidence="5" id="KW-0676">Redox-active center</keyword>